<evidence type="ECO:0000313" key="4">
    <source>
        <dbReference type="Proteomes" id="UP000499080"/>
    </source>
</evidence>
<dbReference type="Proteomes" id="UP000499080">
    <property type="component" value="Unassembled WGS sequence"/>
</dbReference>
<sequence>MSHILQKVVQVQVCVRQPKDWVCPNPPLLGFWQQTVQFVQAVESVDYELRKDFAICPLQQAAANSDFAASVLFENDSSLQVHFFKAELGINTLVLVRCYAIPTRL</sequence>
<comment type="caution">
    <text evidence="1">The sequence shown here is derived from an EMBL/GenBank/DDBJ whole genome shotgun (WGS) entry which is preliminary data.</text>
</comment>
<name>A0A4Y2PSA5_ARAVE</name>
<proteinExistence type="predicted"/>
<accession>A0A4Y2PSA5</accession>
<protein>
    <submittedName>
        <fullName evidence="1">Uncharacterized protein</fullName>
    </submittedName>
</protein>
<reference evidence="1 4" key="1">
    <citation type="journal article" date="2019" name="Sci. Rep.">
        <title>Orb-weaving spider Araneus ventricosus genome elucidates the spidroin gene catalogue.</title>
        <authorList>
            <person name="Kono N."/>
            <person name="Nakamura H."/>
            <person name="Ohtoshi R."/>
            <person name="Moran D.A.P."/>
            <person name="Shinohara A."/>
            <person name="Yoshida Y."/>
            <person name="Fujiwara M."/>
            <person name="Mori M."/>
            <person name="Tomita M."/>
            <person name="Arakawa K."/>
        </authorList>
    </citation>
    <scope>NUCLEOTIDE SEQUENCE [LARGE SCALE GENOMIC DNA]</scope>
</reference>
<evidence type="ECO:0000313" key="1">
    <source>
        <dbReference type="EMBL" id="GBN53430.1"/>
    </source>
</evidence>
<keyword evidence="4" id="KW-1185">Reference proteome</keyword>
<dbReference type="EMBL" id="BGPR01011918">
    <property type="protein sequence ID" value="GBN53610.1"/>
    <property type="molecule type" value="Genomic_DNA"/>
</dbReference>
<dbReference type="AlphaFoldDB" id="A0A4Y2PSA5"/>
<gene>
    <name evidence="3" type="ORF">AVEN_188361_1</name>
    <name evidence="1" type="ORF">AVEN_39619_1</name>
    <name evidence="2" type="ORF">AVEN_87143_1</name>
</gene>
<evidence type="ECO:0000313" key="2">
    <source>
        <dbReference type="EMBL" id="GBN53610.1"/>
    </source>
</evidence>
<organism evidence="1 4">
    <name type="scientific">Araneus ventricosus</name>
    <name type="common">Orbweaver spider</name>
    <name type="synonym">Epeira ventricosa</name>
    <dbReference type="NCBI Taxonomy" id="182803"/>
    <lineage>
        <taxon>Eukaryota</taxon>
        <taxon>Metazoa</taxon>
        <taxon>Ecdysozoa</taxon>
        <taxon>Arthropoda</taxon>
        <taxon>Chelicerata</taxon>
        <taxon>Arachnida</taxon>
        <taxon>Araneae</taxon>
        <taxon>Araneomorphae</taxon>
        <taxon>Entelegynae</taxon>
        <taxon>Araneoidea</taxon>
        <taxon>Araneidae</taxon>
        <taxon>Araneus</taxon>
    </lineage>
</organism>
<evidence type="ECO:0000313" key="3">
    <source>
        <dbReference type="EMBL" id="GBN53678.1"/>
    </source>
</evidence>
<dbReference type="EMBL" id="BGPR01011930">
    <property type="protein sequence ID" value="GBN53678.1"/>
    <property type="molecule type" value="Genomic_DNA"/>
</dbReference>
<dbReference type="EMBL" id="BGPR01011883">
    <property type="protein sequence ID" value="GBN53430.1"/>
    <property type="molecule type" value="Genomic_DNA"/>
</dbReference>